<accession>F8L4Q6</accession>
<reference evidence="1 2" key="2">
    <citation type="journal article" date="2011" name="Mol. Biol. Evol.">
        <title>Unity in variety--the pan-genome of the Chlamydiae.</title>
        <authorList>
            <person name="Collingro A."/>
            <person name="Tischler P."/>
            <person name="Weinmaier T."/>
            <person name="Penz T."/>
            <person name="Heinz E."/>
            <person name="Brunham R.C."/>
            <person name="Read T.D."/>
            <person name="Bavoil P.M."/>
            <person name="Sachse K."/>
            <person name="Kahane S."/>
            <person name="Friedman M.G."/>
            <person name="Rattei T."/>
            <person name="Myers G.S."/>
            <person name="Horn M."/>
        </authorList>
    </citation>
    <scope>NUCLEOTIDE SEQUENCE [LARGE SCALE GENOMIC DNA]</scope>
    <source>
        <strain evidence="2">ATCC VR-1471 / Z</strain>
    </source>
</reference>
<proteinExistence type="predicted"/>
<dbReference type="AlphaFoldDB" id="F8L4Q6"/>
<dbReference type="KEGG" id="sng:SNE_A05710"/>
<evidence type="ECO:0000313" key="2">
    <source>
        <dbReference type="Proteomes" id="UP000000496"/>
    </source>
</evidence>
<dbReference type="EMBL" id="FR872582">
    <property type="protein sequence ID" value="CCB88448.1"/>
    <property type="molecule type" value="Genomic_DNA"/>
</dbReference>
<evidence type="ECO:0000313" key="1">
    <source>
        <dbReference type="EMBL" id="CCB88448.1"/>
    </source>
</evidence>
<protein>
    <submittedName>
        <fullName evidence="1">Uncharacterized protein</fullName>
    </submittedName>
</protein>
<name>F8L4Q6_SIMNZ</name>
<gene>
    <name evidence="1" type="ordered locus">SNE_A05710</name>
</gene>
<organism evidence="1 2">
    <name type="scientific">Simkania negevensis (strain ATCC VR-1471 / DSM 27360 / Z)</name>
    <dbReference type="NCBI Taxonomy" id="331113"/>
    <lineage>
        <taxon>Bacteria</taxon>
        <taxon>Pseudomonadati</taxon>
        <taxon>Chlamydiota</taxon>
        <taxon>Chlamydiia</taxon>
        <taxon>Parachlamydiales</taxon>
        <taxon>Simkaniaceae</taxon>
        <taxon>Simkania</taxon>
    </lineage>
</organism>
<dbReference type="STRING" id="331113.SNE_A05710"/>
<keyword evidence="2" id="KW-1185">Reference proteome</keyword>
<sequence length="55" mass="6603">MFPRDSKVLFSLPAGKISRVRKALVCYIEDNAIYFDKWYKLLRFLKGNFFNGRRI</sequence>
<dbReference type="HOGENOM" id="CLU_3029978_0_0_0"/>
<dbReference type="Proteomes" id="UP000000496">
    <property type="component" value="Chromosome gsn.131"/>
</dbReference>
<reference key="1">
    <citation type="journal article" date="2011" name="Mol. Biol. Evol.">
        <title>Unity in variety -- the pan-genome of the Chlamydiae.</title>
        <authorList>
            <person name="Collingro A."/>
            <person name="Tischler P."/>
            <person name="Weinmaier T."/>
            <person name="Penz T."/>
            <person name="Heinz E."/>
            <person name="Brunham R.C."/>
            <person name="Read T.D."/>
            <person name="Bavoil P.M."/>
            <person name="Sachse K."/>
            <person name="Kahane S."/>
            <person name="Friedman M.G."/>
            <person name="Rattei T."/>
            <person name="Myers G.S.A."/>
            <person name="Horn M."/>
        </authorList>
    </citation>
    <scope>NUCLEOTIDE SEQUENCE</scope>
    <source>
        <strain>Z</strain>
    </source>
</reference>